<dbReference type="PANTHER" id="PTHR43140">
    <property type="entry name" value="TYPE-1 RESTRICTION ENZYME ECOKI SPECIFICITY PROTEIN"/>
    <property type="match status" value="1"/>
</dbReference>
<protein>
    <recommendedName>
        <fullName evidence="5">Type I restriction modification DNA specificity domain-containing protein</fullName>
    </recommendedName>
</protein>
<evidence type="ECO:0000256" key="3">
    <source>
        <dbReference type="ARBA" id="ARBA00023125"/>
    </source>
</evidence>
<keyword evidence="4" id="KW-0175">Coiled coil</keyword>
<evidence type="ECO:0000259" key="5">
    <source>
        <dbReference type="Pfam" id="PF01420"/>
    </source>
</evidence>
<dbReference type="InterPro" id="IPR000055">
    <property type="entry name" value="Restrct_endonuc_typeI_TRD"/>
</dbReference>
<proteinExistence type="inferred from homology"/>
<dbReference type="GO" id="GO:0003677">
    <property type="term" value="F:DNA binding"/>
    <property type="evidence" value="ECO:0007669"/>
    <property type="project" value="UniProtKB-KW"/>
</dbReference>
<dbReference type="Gene3D" id="3.90.220.20">
    <property type="entry name" value="DNA methylase specificity domains"/>
    <property type="match status" value="2"/>
</dbReference>
<name>A0A1F4UXN7_UNCKA</name>
<evidence type="ECO:0000313" key="6">
    <source>
        <dbReference type="EMBL" id="OGC49691.1"/>
    </source>
</evidence>
<feature type="coiled-coil region" evidence="4">
    <location>
        <begin position="421"/>
        <end position="448"/>
    </location>
</feature>
<evidence type="ECO:0000256" key="1">
    <source>
        <dbReference type="ARBA" id="ARBA00010923"/>
    </source>
</evidence>
<organism evidence="6 7">
    <name type="scientific">candidate division WWE3 bacterium RBG_16_37_10</name>
    <dbReference type="NCBI Taxonomy" id="1802610"/>
    <lineage>
        <taxon>Bacteria</taxon>
        <taxon>Katanobacteria</taxon>
    </lineage>
</organism>
<evidence type="ECO:0000256" key="2">
    <source>
        <dbReference type="ARBA" id="ARBA00022747"/>
    </source>
</evidence>
<reference evidence="6 7" key="1">
    <citation type="journal article" date="2016" name="Nat. Commun.">
        <title>Thousands of microbial genomes shed light on interconnected biogeochemical processes in an aquifer system.</title>
        <authorList>
            <person name="Anantharaman K."/>
            <person name="Brown C.T."/>
            <person name="Hug L.A."/>
            <person name="Sharon I."/>
            <person name="Castelle C.J."/>
            <person name="Probst A.J."/>
            <person name="Thomas B.C."/>
            <person name="Singh A."/>
            <person name="Wilkins M.J."/>
            <person name="Karaoz U."/>
            <person name="Brodie E.L."/>
            <person name="Williams K.H."/>
            <person name="Hubbard S.S."/>
            <person name="Banfield J.F."/>
        </authorList>
    </citation>
    <scope>NUCLEOTIDE SEQUENCE [LARGE SCALE GENOMIC DNA]</scope>
</reference>
<feature type="domain" description="Type I restriction modification DNA specificity" evidence="5">
    <location>
        <begin position="75"/>
        <end position="195"/>
    </location>
</feature>
<dbReference type="Pfam" id="PF01420">
    <property type="entry name" value="Methylase_S"/>
    <property type="match status" value="2"/>
</dbReference>
<comment type="caution">
    <text evidence="6">The sequence shown here is derived from an EMBL/GenBank/DDBJ whole genome shotgun (WGS) entry which is preliminary data.</text>
</comment>
<dbReference type="AlphaFoldDB" id="A0A1F4UXN7"/>
<dbReference type="CDD" id="cd17252">
    <property type="entry name" value="RMtype1_S_EcoKI-TRD1-CR1_like"/>
    <property type="match status" value="1"/>
</dbReference>
<dbReference type="STRING" id="1802610.A2W32_01885"/>
<dbReference type="Proteomes" id="UP000177371">
    <property type="component" value="Unassembled WGS sequence"/>
</dbReference>
<dbReference type="GO" id="GO:0009307">
    <property type="term" value="P:DNA restriction-modification system"/>
    <property type="evidence" value="ECO:0007669"/>
    <property type="project" value="UniProtKB-KW"/>
</dbReference>
<dbReference type="CDD" id="cd17246">
    <property type="entry name" value="RMtype1_S_SonII-TRD2-CR2_like"/>
    <property type="match status" value="1"/>
</dbReference>
<keyword evidence="2" id="KW-0680">Restriction system</keyword>
<dbReference type="EMBL" id="MEUT01000045">
    <property type="protein sequence ID" value="OGC49691.1"/>
    <property type="molecule type" value="Genomic_DNA"/>
</dbReference>
<feature type="domain" description="Type I restriction modification DNA specificity" evidence="5">
    <location>
        <begin position="283"/>
        <end position="437"/>
    </location>
</feature>
<dbReference type="InterPro" id="IPR044946">
    <property type="entry name" value="Restrct_endonuc_typeI_TRD_sf"/>
</dbReference>
<dbReference type="SUPFAM" id="SSF116734">
    <property type="entry name" value="DNA methylase specificity domain"/>
    <property type="match status" value="2"/>
</dbReference>
<comment type="similarity">
    <text evidence="1">Belongs to the type-I restriction system S methylase family.</text>
</comment>
<gene>
    <name evidence="6" type="ORF">A2W32_01885</name>
</gene>
<dbReference type="PANTHER" id="PTHR43140:SF1">
    <property type="entry name" value="TYPE I RESTRICTION ENZYME ECOKI SPECIFICITY SUBUNIT"/>
    <property type="match status" value="1"/>
</dbReference>
<sequence>MQNLKMDNNDGEDALQLVPLGKLCLKLRGVSYSKGEATAFPAEDYLPILRANNIDDNELNYDGLVYVPKSRVATKQLLQKGDVVIAMSSGSKKLVGKGAQLKKDWNGSFGAFCGVLRPNLDMVNQDYFGYFFSSASYRNHISDVSAGTSINNLKNEHFENIIFPLPSLKKQRTIAAQIDNLLPDIKINKTRLKKAKKLVVKFRQAILYAAFSGKLTEDWRANNKTKSVDNLLERIGSLRQQAQGKRAKTPLAIADTDLPDIPETWRWVSVDTLSNIVVDGVHKKPNYIDNGVPFITVRNLTAGQGLSFEQCRYISESDHKAFTLRAKPERGDLLITKDGTLGVVRAIRTDREFSIFVSVAMIKPVLYEMSDYLELALSSPQVQSQMVGVGSGLVHLVLRDLKADGIPVPPLEEQKEIVKKVNQYLEVANQVEKQIEKAEKGVGKLTQAILAKTFKAE</sequence>
<keyword evidence="3" id="KW-0238">DNA-binding</keyword>
<evidence type="ECO:0000313" key="7">
    <source>
        <dbReference type="Proteomes" id="UP000177371"/>
    </source>
</evidence>
<evidence type="ECO:0000256" key="4">
    <source>
        <dbReference type="SAM" id="Coils"/>
    </source>
</evidence>
<dbReference type="InterPro" id="IPR051212">
    <property type="entry name" value="Type-I_RE_S_subunit"/>
</dbReference>
<accession>A0A1F4UXN7</accession>